<dbReference type="AlphaFoldDB" id="A0A6C0D6Q1"/>
<reference evidence="2" key="1">
    <citation type="journal article" date="2020" name="Nature">
        <title>Giant virus diversity and host interactions through global metagenomics.</title>
        <authorList>
            <person name="Schulz F."/>
            <person name="Roux S."/>
            <person name="Paez-Espino D."/>
            <person name="Jungbluth S."/>
            <person name="Walsh D.A."/>
            <person name="Denef V.J."/>
            <person name="McMahon K.D."/>
            <person name="Konstantinidis K.T."/>
            <person name="Eloe-Fadrosh E.A."/>
            <person name="Kyrpides N.C."/>
            <person name="Woyke T."/>
        </authorList>
    </citation>
    <scope>NUCLEOTIDE SEQUENCE</scope>
    <source>
        <strain evidence="2">GVMAG-M-3300023174-124</strain>
    </source>
</reference>
<evidence type="ECO:0000313" key="2">
    <source>
        <dbReference type="EMBL" id="QHT12032.1"/>
    </source>
</evidence>
<feature type="coiled-coil region" evidence="1">
    <location>
        <begin position="33"/>
        <end position="89"/>
    </location>
</feature>
<name>A0A6C0D6Q1_9ZZZZ</name>
<protein>
    <submittedName>
        <fullName evidence="2">Uncharacterized protein</fullName>
    </submittedName>
</protein>
<proteinExistence type="predicted"/>
<organism evidence="2">
    <name type="scientific">viral metagenome</name>
    <dbReference type="NCBI Taxonomy" id="1070528"/>
    <lineage>
        <taxon>unclassified sequences</taxon>
        <taxon>metagenomes</taxon>
        <taxon>organismal metagenomes</taxon>
    </lineage>
</organism>
<evidence type="ECO:0000256" key="1">
    <source>
        <dbReference type="SAM" id="Coils"/>
    </source>
</evidence>
<accession>A0A6C0D6Q1</accession>
<sequence>MPAKISRYDMLDAISLYFRSIGQYSPCRQNSTKAELERIIQQYNINIDSFLVELADKRQAEKIEREKQEEEIRMKIENIKMEVRNMTDEQREKFNESMNALRTKYNIL</sequence>
<dbReference type="EMBL" id="MN739540">
    <property type="protein sequence ID" value="QHT12032.1"/>
    <property type="molecule type" value="Genomic_DNA"/>
</dbReference>
<keyword evidence="1" id="KW-0175">Coiled coil</keyword>